<dbReference type="Pfam" id="PF12728">
    <property type="entry name" value="HTH_17"/>
    <property type="match status" value="1"/>
</dbReference>
<reference evidence="2" key="1">
    <citation type="journal article" date="2015" name="Nature">
        <title>Complex archaea that bridge the gap between prokaryotes and eukaryotes.</title>
        <authorList>
            <person name="Spang A."/>
            <person name="Saw J.H."/>
            <person name="Jorgensen S.L."/>
            <person name="Zaremba-Niedzwiedzka K."/>
            <person name="Martijn J."/>
            <person name="Lind A.E."/>
            <person name="van Eijk R."/>
            <person name="Schleper C."/>
            <person name="Guy L."/>
            <person name="Ettema T.J."/>
        </authorList>
    </citation>
    <scope>NUCLEOTIDE SEQUENCE</scope>
</reference>
<gene>
    <name evidence="2" type="ORF">LCGC14_2386140</name>
</gene>
<dbReference type="GO" id="GO:0003677">
    <property type="term" value="F:DNA binding"/>
    <property type="evidence" value="ECO:0007669"/>
    <property type="project" value="InterPro"/>
</dbReference>
<evidence type="ECO:0000313" key="2">
    <source>
        <dbReference type="EMBL" id="KKL27335.1"/>
    </source>
</evidence>
<dbReference type="SUPFAM" id="SSF46955">
    <property type="entry name" value="Putative DNA-binding domain"/>
    <property type="match status" value="1"/>
</dbReference>
<feature type="non-terminal residue" evidence="2">
    <location>
        <position position="1"/>
    </location>
</feature>
<proteinExistence type="predicted"/>
<dbReference type="EMBL" id="LAZR01035499">
    <property type="protein sequence ID" value="KKL27335.1"/>
    <property type="molecule type" value="Genomic_DNA"/>
</dbReference>
<dbReference type="InterPro" id="IPR041657">
    <property type="entry name" value="HTH_17"/>
</dbReference>
<evidence type="ECO:0000259" key="1">
    <source>
        <dbReference type="Pfam" id="PF12728"/>
    </source>
</evidence>
<dbReference type="AlphaFoldDB" id="A0A0F9BZJ2"/>
<protein>
    <recommendedName>
        <fullName evidence="1">Helix-turn-helix domain-containing protein</fullName>
    </recommendedName>
</protein>
<dbReference type="NCBIfam" id="TIGR01764">
    <property type="entry name" value="excise"/>
    <property type="match status" value="1"/>
</dbReference>
<dbReference type="InterPro" id="IPR010093">
    <property type="entry name" value="SinI_DNA-bd"/>
</dbReference>
<sequence>PRGAQAMTKITTGEAARILGVSVSWVHKLISDGKLTVLERVGPNQMALLDRKEVERFKEERERRSHE</sequence>
<accession>A0A0F9BZJ2</accession>
<organism evidence="2">
    <name type="scientific">marine sediment metagenome</name>
    <dbReference type="NCBI Taxonomy" id="412755"/>
    <lineage>
        <taxon>unclassified sequences</taxon>
        <taxon>metagenomes</taxon>
        <taxon>ecological metagenomes</taxon>
    </lineage>
</organism>
<dbReference type="InterPro" id="IPR009061">
    <property type="entry name" value="DNA-bd_dom_put_sf"/>
</dbReference>
<feature type="domain" description="Helix-turn-helix" evidence="1">
    <location>
        <begin position="11"/>
        <end position="61"/>
    </location>
</feature>
<comment type="caution">
    <text evidence="2">The sequence shown here is derived from an EMBL/GenBank/DDBJ whole genome shotgun (WGS) entry which is preliminary data.</text>
</comment>
<name>A0A0F9BZJ2_9ZZZZ</name>